<dbReference type="SMART" id="SM00028">
    <property type="entry name" value="TPR"/>
    <property type="match status" value="4"/>
</dbReference>
<keyword evidence="2 6" id="KW-0547">Nucleotide-binding</keyword>
<keyword evidence="4 6" id="KW-0067">ATP-binding</keyword>
<evidence type="ECO:0000256" key="1">
    <source>
        <dbReference type="ARBA" id="ARBA00022679"/>
    </source>
</evidence>
<dbReference type="InterPro" id="IPR000719">
    <property type="entry name" value="Prot_kinase_dom"/>
</dbReference>
<evidence type="ECO:0000259" key="8">
    <source>
        <dbReference type="PROSITE" id="PS50011"/>
    </source>
</evidence>
<evidence type="ECO:0000256" key="5">
    <source>
        <dbReference type="PROSITE-ProRule" id="PRU00339"/>
    </source>
</evidence>
<dbReference type="RefSeq" id="WP_116649293.1">
    <property type="nucleotide sequence ID" value="NZ_QUZK01000005.1"/>
</dbReference>
<dbReference type="InterPro" id="IPR011990">
    <property type="entry name" value="TPR-like_helical_dom_sf"/>
</dbReference>
<dbReference type="Gene3D" id="1.10.510.10">
    <property type="entry name" value="Transferase(Phosphotransferase) domain 1"/>
    <property type="match status" value="1"/>
</dbReference>
<dbReference type="PANTHER" id="PTHR43289:SF34">
    <property type="entry name" value="SERINE_THREONINE-PROTEIN KINASE YBDM-RELATED"/>
    <property type="match status" value="1"/>
</dbReference>
<dbReference type="Proteomes" id="UP000260351">
    <property type="component" value="Unassembled WGS sequence"/>
</dbReference>
<dbReference type="GO" id="GO:0005524">
    <property type="term" value="F:ATP binding"/>
    <property type="evidence" value="ECO:0007669"/>
    <property type="project" value="UniProtKB-UniRule"/>
</dbReference>
<sequence length="814" mass="89105">MTPEQWAEVRRLFETLCDLPREEAQRRLVEADAPEAVRRQVAELLTFDDSSELDRLARGVSHLSQGMADEDLRGERLGAWRLLSPLGEGGMGEVYLAERADGRYEARVAIKFLALSGRRARQLFERERTILARLQHPAIAHLIDAGEHPRLGAWLAMAYVDGESLGELAIAGSLAMEQALSCMVEAARAVAFAHRNLVLHRDLKPEHLMRDRDGQLKVLDFGVATLLQDAAGQAEQTGRASFTPRYAAPEQILGQATTTRTDIYALGLVLHELLCGGSGAFGEEPERLTERKLAGRRERIGHVAGLGRRQWRDLDAVIARCLAVSPEHRYSSADELADDLAAVLADRPVLARRGGWLEVSQRWLTRHRLAGAMMVIALLAVAGGSAFSAWFALQARAERNAAVAEAAKARQITDFLESIFQTAAPGVRQGPDTTVRELLERGRERIGDELARQPEIAGHLERAIASSYMFLGLHDEALQVLDEVLPGEPQESVARRRLLAARVHLLKGQYQDAIDRLDAAAGGLSDPLDRATAMKERATAEINLDRGEAARRSALAVLRLADDSEQGTKLKLSAQNLLGVIAYNAGDYLRAREAFEAFYRLRIQRDGALSDGAALALHNLGGVAWMQGDLHAALDYYRQSLDIMERYFGVDNQAVAMVLRSLGGTYRRLGDPAPAEAALRRSLAAYEQFGGRERHFWRDALLQLGEILVLTGRDAEAVALLADLPEIDVSGLAHEQQVVCRLELLKRALGMKSGECGDGLEGSAGLQAMLHYLNARALRLTGDPGYLDEAQQASELLASATPPDPLLMAALDSL</sequence>
<gene>
    <name evidence="9" type="ORF">DZC52_01185</name>
</gene>
<name>A0A3E1KCS0_9GAMM</name>
<feature type="binding site" evidence="6">
    <location>
        <position position="111"/>
    </location>
    <ligand>
        <name>ATP</name>
        <dbReference type="ChEBI" id="CHEBI:30616"/>
    </ligand>
</feature>
<feature type="domain" description="Protein kinase" evidence="8">
    <location>
        <begin position="80"/>
        <end position="350"/>
    </location>
</feature>
<comment type="caution">
    <text evidence="9">The sequence shown here is derived from an EMBL/GenBank/DDBJ whole genome shotgun (WGS) entry which is preliminary data.</text>
</comment>
<dbReference type="SUPFAM" id="SSF48452">
    <property type="entry name" value="TPR-like"/>
    <property type="match status" value="2"/>
</dbReference>
<keyword evidence="7" id="KW-0472">Membrane</keyword>
<keyword evidence="10" id="KW-1185">Reference proteome</keyword>
<dbReference type="CDD" id="cd14014">
    <property type="entry name" value="STKc_PknB_like"/>
    <property type="match status" value="1"/>
</dbReference>
<evidence type="ECO:0000313" key="10">
    <source>
        <dbReference type="Proteomes" id="UP000260351"/>
    </source>
</evidence>
<dbReference type="Gene3D" id="1.25.40.10">
    <property type="entry name" value="Tetratricopeptide repeat domain"/>
    <property type="match status" value="2"/>
</dbReference>
<dbReference type="PROSITE" id="PS50011">
    <property type="entry name" value="PROTEIN_KINASE_DOM"/>
    <property type="match status" value="1"/>
</dbReference>
<evidence type="ECO:0000256" key="7">
    <source>
        <dbReference type="SAM" id="Phobius"/>
    </source>
</evidence>
<keyword evidence="1" id="KW-0808">Transferase</keyword>
<keyword evidence="7" id="KW-0812">Transmembrane</keyword>
<dbReference type="InterPro" id="IPR017441">
    <property type="entry name" value="Protein_kinase_ATP_BS"/>
</dbReference>
<accession>A0A3E1KCS0</accession>
<evidence type="ECO:0000256" key="3">
    <source>
        <dbReference type="ARBA" id="ARBA00022777"/>
    </source>
</evidence>
<protein>
    <recommendedName>
        <fullName evidence="8">Protein kinase domain-containing protein</fullName>
    </recommendedName>
</protein>
<organism evidence="9 10">
    <name type="scientific">Wenzhouxiangella sediminis</name>
    <dbReference type="NCBI Taxonomy" id="1792836"/>
    <lineage>
        <taxon>Bacteria</taxon>
        <taxon>Pseudomonadati</taxon>
        <taxon>Pseudomonadota</taxon>
        <taxon>Gammaproteobacteria</taxon>
        <taxon>Chromatiales</taxon>
        <taxon>Wenzhouxiangellaceae</taxon>
        <taxon>Wenzhouxiangella</taxon>
    </lineage>
</organism>
<dbReference type="PROSITE" id="PS00107">
    <property type="entry name" value="PROTEIN_KINASE_ATP"/>
    <property type="match status" value="1"/>
</dbReference>
<keyword evidence="5" id="KW-0802">TPR repeat</keyword>
<dbReference type="EMBL" id="QUZK01000005">
    <property type="protein sequence ID" value="RFF32586.1"/>
    <property type="molecule type" value="Genomic_DNA"/>
</dbReference>
<evidence type="ECO:0000256" key="6">
    <source>
        <dbReference type="PROSITE-ProRule" id="PRU10141"/>
    </source>
</evidence>
<feature type="repeat" description="TPR" evidence="5">
    <location>
        <begin position="614"/>
        <end position="647"/>
    </location>
</feature>
<keyword evidence="3" id="KW-0418">Kinase</keyword>
<dbReference type="Pfam" id="PF00069">
    <property type="entry name" value="Pkinase"/>
    <property type="match status" value="1"/>
</dbReference>
<keyword evidence="7" id="KW-1133">Transmembrane helix</keyword>
<dbReference type="GO" id="GO:0004674">
    <property type="term" value="F:protein serine/threonine kinase activity"/>
    <property type="evidence" value="ECO:0007669"/>
    <property type="project" value="TreeGrafter"/>
</dbReference>
<dbReference type="InterPro" id="IPR019734">
    <property type="entry name" value="TPR_rpt"/>
</dbReference>
<dbReference type="AlphaFoldDB" id="A0A3E1KCS0"/>
<reference evidence="9 10" key="1">
    <citation type="submission" date="2018-08" db="EMBL/GenBank/DDBJ databases">
        <title>Wenzhouxiangella salilacus sp. nov., a novel bacterium isolated from a saline lake in Xinjiang Province, China.</title>
        <authorList>
            <person name="Han S."/>
        </authorList>
    </citation>
    <scope>NUCLEOTIDE SEQUENCE [LARGE SCALE GENOMIC DNA]</scope>
    <source>
        <strain evidence="9 10">XDB06</strain>
    </source>
</reference>
<dbReference type="OrthoDB" id="7055921at2"/>
<dbReference type="InterPro" id="IPR011009">
    <property type="entry name" value="Kinase-like_dom_sf"/>
</dbReference>
<dbReference type="PANTHER" id="PTHR43289">
    <property type="entry name" value="MITOGEN-ACTIVATED PROTEIN KINASE KINASE KINASE 20-RELATED"/>
    <property type="match status" value="1"/>
</dbReference>
<dbReference type="Gene3D" id="3.30.200.20">
    <property type="entry name" value="Phosphorylase Kinase, domain 1"/>
    <property type="match status" value="1"/>
</dbReference>
<dbReference type="Pfam" id="PF13424">
    <property type="entry name" value="TPR_12"/>
    <property type="match status" value="1"/>
</dbReference>
<dbReference type="PROSITE" id="PS50005">
    <property type="entry name" value="TPR"/>
    <property type="match status" value="1"/>
</dbReference>
<feature type="transmembrane region" description="Helical" evidence="7">
    <location>
        <begin position="369"/>
        <end position="393"/>
    </location>
</feature>
<evidence type="ECO:0000313" key="9">
    <source>
        <dbReference type="EMBL" id="RFF32586.1"/>
    </source>
</evidence>
<evidence type="ECO:0000256" key="4">
    <source>
        <dbReference type="ARBA" id="ARBA00022840"/>
    </source>
</evidence>
<proteinExistence type="predicted"/>
<dbReference type="SUPFAM" id="SSF56112">
    <property type="entry name" value="Protein kinase-like (PK-like)"/>
    <property type="match status" value="1"/>
</dbReference>
<evidence type="ECO:0000256" key="2">
    <source>
        <dbReference type="ARBA" id="ARBA00022741"/>
    </source>
</evidence>